<dbReference type="AlphaFoldDB" id="A0AAD5W222"/>
<dbReference type="CDD" id="cd05227">
    <property type="entry name" value="AR_SDR_e"/>
    <property type="match status" value="1"/>
</dbReference>
<accession>A0AAD5W222</accession>
<comment type="caution">
    <text evidence="4">The sequence shown here is derived from an EMBL/GenBank/DDBJ whole genome shotgun (WGS) entry which is preliminary data.</text>
</comment>
<reference evidence="4" key="1">
    <citation type="submission" date="2022-07" db="EMBL/GenBank/DDBJ databases">
        <title>Genome Sequence of Leucocoprinus birnbaumii.</title>
        <authorList>
            <person name="Buettner E."/>
        </authorList>
    </citation>
    <scope>NUCLEOTIDE SEQUENCE</scope>
    <source>
        <strain evidence="4">VT141</strain>
    </source>
</reference>
<dbReference type="EMBL" id="JANIEX010000109">
    <property type="protein sequence ID" value="KAJ3573252.1"/>
    <property type="molecule type" value="Genomic_DNA"/>
</dbReference>
<dbReference type="Pfam" id="PF01370">
    <property type="entry name" value="Epimerase"/>
    <property type="match status" value="1"/>
</dbReference>
<dbReference type="InterPro" id="IPR001509">
    <property type="entry name" value="Epimerase_deHydtase"/>
</dbReference>
<dbReference type="GO" id="GO:0016616">
    <property type="term" value="F:oxidoreductase activity, acting on the CH-OH group of donors, NAD or NADP as acceptor"/>
    <property type="evidence" value="ECO:0007669"/>
    <property type="project" value="TreeGrafter"/>
</dbReference>
<gene>
    <name evidence="4" type="ORF">NP233_g2547</name>
</gene>
<evidence type="ECO:0000313" key="5">
    <source>
        <dbReference type="Proteomes" id="UP001213000"/>
    </source>
</evidence>
<comment type="similarity">
    <text evidence="2">Belongs to the NAD(P)-dependent epimerase/dehydratase family. Dihydroflavonol-4-reductase subfamily.</text>
</comment>
<keyword evidence="1" id="KW-0560">Oxidoreductase</keyword>
<evidence type="ECO:0000259" key="3">
    <source>
        <dbReference type="Pfam" id="PF01370"/>
    </source>
</evidence>
<dbReference type="SUPFAM" id="SSF51735">
    <property type="entry name" value="NAD(P)-binding Rossmann-fold domains"/>
    <property type="match status" value="1"/>
</dbReference>
<dbReference type="Gene3D" id="3.40.50.720">
    <property type="entry name" value="NAD(P)-binding Rossmann-like Domain"/>
    <property type="match status" value="1"/>
</dbReference>
<dbReference type="PANTHER" id="PTHR10366:SF564">
    <property type="entry name" value="STEROL-4-ALPHA-CARBOXYLATE 3-DEHYDROGENASE, DECARBOXYLATING"/>
    <property type="match status" value="1"/>
</dbReference>
<dbReference type="InterPro" id="IPR036291">
    <property type="entry name" value="NAD(P)-bd_dom_sf"/>
</dbReference>
<proteinExistence type="inferred from homology"/>
<protein>
    <recommendedName>
        <fullName evidence="3">NAD-dependent epimerase/dehydratase domain-containing protein</fullName>
    </recommendedName>
</protein>
<evidence type="ECO:0000313" key="4">
    <source>
        <dbReference type="EMBL" id="KAJ3573252.1"/>
    </source>
</evidence>
<name>A0AAD5W222_9AGAR</name>
<dbReference type="InterPro" id="IPR050425">
    <property type="entry name" value="NAD(P)_dehydrat-like"/>
</dbReference>
<evidence type="ECO:0000256" key="1">
    <source>
        <dbReference type="ARBA" id="ARBA00023002"/>
    </source>
</evidence>
<evidence type="ECO:0000256" key="2">
    <source>
        <dbReference type="ARBA" id="ARBA00023445"/>
    </source>
</evidence>
<dbReference type="PANTHER" id="PTHR10366">
    <property type="entry name" value="NAD DEPENDENT EPIMERASE/DEHYDRATASE"/>
    <property type="match status" value="1"/>
</dbReference>
<dbReference type="Proteomes" id="UP001213000">
    <property type="component" value="Unassembled WGS sequence"/>
</dbReference>
<organism evidence="4 5">
    <name type="scientific">Leucocoprinus birnbaumii</name>
    <dbReference type="NCBI Taxonomy" id="56174"/>
    <lineage>
        <taxon>Eukaryota</taxon>
        <taxon>Fungi</taxon>
        <taxon>Dikarya</taxon>
        <taxon>Basidiomycota</taxon>
        <taxon>Agaricomycotina</taxon>
        <taxon>Agaricomycetes</taxon>
        <taxon>Agaricomycetidae</taxon>
        <taxon>Agaricales</taxon>
        <taxon>Agaricineae</taxon>
        <taxon>Agaricaceae</taxon>
        <taxon>Leucocoprinus</taxon>
    </lineage>
</organism>
<keyword evidence="5" id="KW-1185">Reference proteome</keyword>
<sequence>MPVVPSPARVLVTGANGYIAIWTVKILLEQGYFVRGTVRSAEKGTYLTEYFGKLGFGPDRFELVVVSDITKEGAFDEAVKDVDAIEHMASPFVPDIVDPQGYIKPAVEGTLSVLQSAVKHAPQVKRIVVTSSTASVMAPPTKPTVFSENDWNTDSIKEVEEKGFEAPNMSKYRMSKTLAEKAAWDFYEKNKADINWELSVINPPFVFGPAIHEITGGPASLNTSLKLWYDVVIGDGPKTEQLLSTSNGWADVRDIALAHVLALQKQEAAGERVIVCSGSFTWQEWLDEANKIHPYPLPNPPAKGIPELEKIYMVQYDLSKEKRVLGMTLKTKAETTHDSLMDFAARS</sequence>
<feature type="domain" description="NAD-dependent epimerase/dehydratase" evidence="3">
    <location>
        <begin position="10"/>
        <end position="272"/>
    </location>
</feature>